<feature type="compositionally biased region" description="Basic and acidic residues" evidence="1">
    <location>
        <begin position="1"/>
        <end position="16"/>
    </location>
</feature>
<dbReference type="SUPFAM" id="SSF88697">
    <property type="entry name" value="PUA domain-like"/>
    <property type="match status" value="1"/>
</dbReference>
<dbReference type="Proteomes" id="UP001301769">
    <property type="component" value="Unassembled WGS sequence"/>
</dbReference>
<organism evidence="2 3">
    <name type="scientific">Rhypophila decipiens</name>
    <dbReference type="NCBI Taxonomy" id="261697"/>
    <lineage>
        <taxon>Eukaryota</taxon>
        <taxon>Fungi</taxon>
        <taxon>Dikarya</taxon>
        <taxon>Ascomycota</taxon>
        <taxon>Pezizomycotina</taxon>
        <taxon>Sordariomycetes</taxon>
        <taxon>Sordariomycetidae</taxon>
        <taxon>Sordariales</taxon>
        <taxon>Naviculisporaceae</taxon>
        <taxon>Rhypophila</taxon>
    </lineage>
</organism>
<sequence length="179" mass="20994">MQGTRRDETPRGKESHISLTNSPSSATDVILPMSEPYTSLVLYGHKTYEFRKYKLKPTIKRIWFYRTAPYSALTHIAEIAPAHVWSTDGPLPDEDGVGNKEYNDPRQVKQWRRRFGEFAYKILAVWELRECITLSNMKERYGIKGPPRGLVYLPSQLGKEVVWHRQRKILDEKRMEKKN</sequence>
<gene>
    <name evidence="2" type="ORF">QBC37DRAFT_299926</name>
</gene>
<feature type="region of interest" description="Disordered" evidence="1">
    <location>
        <begin position="1"/>
        <end position="23"/>
    </location>
</feature>
<keyword evidence="3" id="KW-1185">Reference proteome</keyword>
<evidence type="ECO:0000313" key="2">
    <source>
        <dbReference type="EMBL" id="KAK4206884.1"/>
    </source>
</evidence>
<dbReference type="EMBL" id="MU858341">
    <property type="protein sequence ID" value="KAK4206884.1"/>
    <property type="molecule type" value="Genomic_DNA"/>
</dbReference>
<accession>A0AAN6XU01</accession>
<reference evidence="2" key="1">
    <citation type="journal article" date="2023" name="Mol. Phylogenet. Evol.">
        <title>Genome-scale phylogeny and comparative genomics of the fungal order Sordariales.</title>
        <authorList>
            <person name="Hensen N."/>
            <person name="Bonometti L."/>
            <person name="Westerberg I."/>
            <person name="Brannstrom I.O."/>
            <person name="Guillou S."/>
            <person name="Cros-Aarteil S."/>
            <person name="Calhoun S."/>
            <person name="Haridas S."/>
            <person name="Kuo A."/>
            <person name="Mondo S."/>
            <person name="Pangilinan J."/>
            <person name="Riley R."/>
            <person name="LaButti K."/>
            <person name="Andreopoulos B."/>
            <person name="Lipzen A."/>
            <person name="Chen C."/>
            <person name="Yan M."/>
            <person name="Daum C."/>
            <person name="Ng V."/>
            <person name="Clum A."/>
            <person name="Steindorff A."/>
            <person name="Ohm R.A."/>
            <person name="Martin F."/>
            <person name="Silar P."/>
            <person name="Natvig D.O."/>
            <person name="Lalanne C."/>
            <person name="Gautier V."/>
            <person name="Ament-Velasquez S.L."/>
            <person name="Kruys A."/>
            <person name="Hutchinson M.I."/>
            <person name="Powell A.J."/>
            <person name="Barry K."/>
            <person name="Miller A.N."/>
            <person name="Grigoriev I.V."/>
            <person name="Debuchy R."/>
            <person name="Gladieux P."/>
            <person name="Hiltunen Thoren M."/>
            <person name="Johannesson H."/>
        </authorList>
    </citation>
    <scope>NUCLEOTIDE SEQUENCE</scope>
    <source>
        <strain evidence="2">PSN293</strain>
    </source>
</reference>
<dbReference type="InterPro" id="IPR015947">
    <property type="entry name" value="PUA-like_sf"/>
</dbReference>
<protein>
    <submittedName>
        <fullName evidence="2">Uncharacterized protein</fullName>
    </submittedName>
</protein>
<comment type="caution">
    <text evidence="2">The sequence shown here is derived from an EMBL/GenBank/DDBJ whole genome shotgun (WGS) entry which is preliminary data.</text>
</comment>
<dbReference type="AlphaFoldDB" id="A0AAN6XU01"/>
<evidence type="ECO:0000256" key="1">
    <source>
        <dbReference type="SAM" id="MobiDB-lite"/>
    </source>
</evidence>
<reference evidence="2" key="2">
    <citation type="submission" date="2023-05" db="EMBL/GenBank/DDBJ databases">
        <authorList>
            <consortium name="Lawrence Berkeley National Laboratory"/>
            <person name="Steindorff A."/>
            <person name="Hensen N."/>
            <person name="Bonometti L."/>
            <person name="Westerberg I."/>
            <person name="Brannstrom I.O."/>
            <person name="Guillou S."/>
            <person name="Cros-Aarteil S."/>
            <person name="Calhoun S."/>
            <person name="Haridas S."/>
            <person name="Kuo A."/>
            <person name="Mondo S."/>
            <person name="Pangilinan J."/>
            <person name="Riley R."/>
            <person name="Labutti K."/>
            <person name="Andreopoulos B."/>
            <person name="Lipzen A."/>
            <person name="Chen C."/>
            <person name="Yanf M."/>
            <person name="Daum C."/>
            <person name="Ng V."/>
            <person name="Clum A."/>
            <person name="Ohm R."/>
            <person name="Martin F."/>
            <person name="Silar P."/>
            <person name="Natvig D."/>
            <person name="Lalanne C."/>
            <person name="Gautier V."/>
            <person name="Ament-Velasquez S.L."/>
            <person name="Kruys A."/>
            <person name="Hutchinson M.I."/>
            <person name="Powell A.J."/>
            <person name="Barry K."/>
            <person name="Miller A.N."/>
            <person name="Grigoriev I.V."/>
            <person name="Debuchy R."/>
            <person name="Gladieux P."/>
            <person name="Thoren M.H."/>
            <person name="Johannesson H."/>
        </authorList>
    </citation>
    <scope>NUCLEOTIDE SEQUENCE</scope>
    <source>
        <strain evidence="2">PSN293</strain>
    </source>
</reference>
<evidence type="ECO:0000313" key="3">
    <source>
        <dbReference type="Proteomes" id="UP001301769"/>
    </source>
</evidence>
<proteinExistence type="predicted"/>
<name>A0AAN6XU01_9PEZI</name>